<keyword evidence="5 7" id="KW-1133">Transmembrane helix</keyword>
<dbReference type="InterPro" id="IPR026579">
    <property type="entry name" value="FtsQ"/>
</dbReference>
<dbReference type="AlphaFoldDB" id="A0A1L8CKS4"/>
<evidence type="ECO:0000256" key="1">
    <source>
        <dbReference type="ARBA" id="ARBA00022475"/>
    </source>
</evidence>
<feature type="domain" description="Cell division protein FtsQ/DivIB C-terminal" evidence="8">
    <location>
        <begin position="120"/>
        <end position="222"/>
    </location>
</feature>
<dbReference type="GO" id="GO:0090529">
    <property type="term" value="P:cell septum assembly"/>
    <property type="evidence" value="ECO:0007669"/>
    <property type="project" value="InterPro"/>
</dbReference>
<name>A0A1L8CKS4_9PROT</name>
<evidence type="ECO:0000256" key="3">
    <source>
        <dbReference type="ARBA" id="ARBA00022618"/>
    </source>
</evidence>
<evidence type="ECO:0000256" key="6">
    <source>
        <dbReference type="ARBA" id="ARBA00023306"/>
    </source>
</evidence>
<evidence type="ECO:0000256" key="4">
    <source>
        <dbReference type="ARBA" id="ARBA00022692"/>
    </source>
</evidence>
<dbReference type="EMBL" id="BDFD01000003">
    <property type="protein sequence ID" value="GAV19528.1"/>
    <property type="molecule type" value="Genomic_DNA"/>
</dbReference>
<gene>
    <name evidence="9" type="ORF">MMIC_P0464</name>
</gene>
<evidence type="ECO:0000256" key="7">
    <source>
        <dbReference type="SAM" id="Phobius"/>
    </source>
</evidence>
<dbReference type="OrthoDB" id="5292556at2"/>
<keyword evidence="6" id="KW-0131">Cell cycle</keyword>
<reference evidence="9 10" key="1">
    <citation type="journal article" date="2017" name="Arch. Microbiol.">
        <title>Mariprofundus micogutta sp. nov., a novel iron-oxidizing zetaproteobacterium isolated from a deep-sea hydrothermal field at the Bayonnaise knoll of the Izu-Ogasawara arc, and a description of Mariprofundales ord. nov. and Zetaproteobacteria classis nov.</title>
        <authorList>
            <person name="Makita H."/>
            <person name="Tanaka E."/>
            <person name="Mitsunobu S."/>
            <person name="Miyazaki M."/>
            <person name="Nunoura T."/>
            <person name="Uematsu K."/>
            <person name="Takaki Y."/>
            <person name="Nishi S."/>
            <person name="Shimamura S."/>
            <person name="Takai K."/>
        </authorList>
    </citation>
    <scope>NUCLEOTIDE SEQUENCE [LARGE SCALE GENOMIC DNA]</scope>
    <source>
        <strain evidence="9 10">ET2</strain>
    </source>
</reference>
<keyword evidence="7" id="KW-0472">Membrane</keyword>
<organism evidence="9 10">
    <name type="scientific">Mariprofundus micogutta</name>
    <dbReference type="NCBI Taxonomy" id="1921010"/>
    <lineage>
        <taxon>Bacteria</taxon>
        <taxon>Pseudomonadati</taxon>
        <taxon>Pseudomonadota</taxon>
        <taxon>Candidatius Mariprofundia</taxon>
        <taxon>Mariprofundales</taxon>
        <taxon>Mariprofundaceae</taxon>
        <taxon>Mariprofundus</taxon>
    </lineage>
</organism>
<keyword evidence="3 9" id="KW-0132">Cell division</keyword>
<dbReference type="RefSeq" id="WP_072658727.1">
    <property type="nucleotide sequence ID" value="NZ_BDFD01000003.1"/>
</dbReference>
<accession>A0A1L8CKS4</accession>
<dbReference type="Pfam" id="PF03799">
    <property type="entry name" value="FtsQ_DivIB_C"/>
    <property type="match status" value="1"/>
</dbReference>
<protein>
    <submittedName>
        <fullName evidence="9">Cell division protein FtsQ</fullName>
    </submittedName>
</protein>
<feature type="transmembrane region" description="Helical" evidence="7">
    <location>
        <begin position="21"/>
        <end position="44"/>
    </location>
</feature>
<evidence type="ECO:0000259" key="8">
    <source>
        <dbReference type="Pfam" id="PF03799"/>
    </source>
</evidence>
<sequence length="250" mass="28391">MRNNQRRTDPAKQNARRMLNLKRLGEVFAMIAIAGAGLTTGWWMNDKMSVTQWQVEGEPVLQQAIRSKLEAMPVKDFISTRPDMLSAQWLNEMPDLARVDVSRVLPNSLHVRAHARVPVALWQNAKSQLFLFDESGLAYRMLNKGESPDLPLLRVDEQQLAAAHQLLAALQQQDVMSLNSISEVRAGSSYWQVYFSKGVTWTLPFGAESTAIKQLASLLKQPRWTNRNWQVDARSSDRWFIRPAKHGGVI</sequence>
<dbReference type="InterPro" id="IPR005548">
    <property type="entry name" value="Cell_div_FtsQ/DivIB_C"/>
</dbReference>
<keyword evidence="2" id="KW-0997">Cell inner membrane</keyword>
<keyword evidence="4 7" id="KW-0812">Transmembrane</keyword>
<comment type="caution">
    <text evidence="9">The sequence shown here is derived from an EMBL/GenBank/DDBJ whole genome shotgun (WGS) entry which is preliminary data.</text>
</comment>
<evidence type="ECO:0000313" key="10">
    <source>
        <dbReference type="Proteomes" id="UP000231632"/>
    </source>
</evidence>
<dbReference type="Proteomes" id="UP000231632">
    <property type="component" value="Unassembled WGS sequence"/>
</dbReference>
<evidence type="ECO:0000256" key="2">
    <source>
        <dbReference type="ARBA" id="ARBA00022519"/>
    </source>
</evidence>
<proteinExistence type="predicted"/>
<dbReference type="STRING" id="1921010.MMIC_P0464"/>
<dbReference type="PANTHER" id="PTHR35851:SF1">
    <property type="entry name" value="CELL DIVISION PROTEIN FTSQ"/>
    <property type="match status" value="1"/>
</dbReference>
<keyword evidence="10" id="KW-1185">Reference proteome</keyword>
<dbReference type="PANTHER" id="PTHR35851">
    <property type="entry name" value="CELL DIVISION PROTEIN FTSQ"/>
    <property type="match status" value="1"/>
</dbReference>
<keyword evidence="1" id="KW-1003">Cell membrane</keyword>
<evidence type="ECO:0000256" key="5">
    <source>
        <dbReference type="ARBA" id="ARBA00022989"/>
    </source>
</evidence>
<evidence type="ECO:0000313" key="9">
    <source>
        <dbReference type="EMBL" id="GAV19528.1"/>
    </source>
</evidence>